<dbReference type="AlphaFoldDB" id="A0A4U6U825"/>
<dbReference type="Gramene" id="TKW09923">
    <property type="protein sequence ID" value="TKW09923"/>
    <property type="gene ID" value="SEVIR_6G133500v2"/>
</dbReference>
<dbReference type="Proteomes" id="UP000298652">
    <property type="component" value="Chromosome 6"/>
</dbReference>
<organism evidence="1 2">
    <name type="scientific">Setaria viridis</name>
    <name type="common">Green bristlegrass</name>
    <name type="synonym">Setaria italica subsp. viridis</name>
    <dbReference type="NCBI Taxonomy" id="4556"/>
    <lineage>
        <taxon>Eukaryota</taxon>
        <taxon>Viridiplantae</taxon>
        <taxon>Streptophyta</taxon>
        <taxon>Embryophyta</taxon>
        <taxon>Tracheophyta</taxon>
        <taxon>Spermatophyta</taxon>
        <taxon>Magnoliopsida</taxon>
        <taxon>Liliopsida</taxon>
        <taxon>Poales</taxon>
        <taxon>Poaceae</taxon>
        <taxon>PACMAD clade</taxon>
        <taxon>Panicoideae</taxon>
        <taxon>Panicodae</taxon>
        <taxon>Paniceae</taxon>
        <taxon>Cenchrinae</taxon>
        <taxon>Setaria</taxon>
    </lineage>
</organism>
<evidence type="ECO:0000313" key="2">
    <source>
        <dbReference type="Proteomes" id="UP000298652"/>
    </source>
</evidence>
<evidence type="ECO:0000313" key="1">
    <source>
        <dbReference type="EMBL" id="TKW09923.1"/>
    </source>
</evidence>
<sequence length="118" mass="13292">MEMVMLNQFLPSVPLIWILCYIYSHTVRMLQLAVVTEGGWVAEETVSWSVIRPVLFSSTEEQQDLALQRSHIETGTSGSFNLAQWLRHTTRTKRTGPCVHGIGRKIHPYPTAATVLLG</sequence>
<dbReference type="EMBL" id="CM016557">
    <property type="protein sequence ID" value="TKW09923.1"/>
    <property type="molecule type" value="Genomic_DNA"/>
</dbReference>
<proteinExistence type="predicted"/>
<keyword evidence="2" id="KW-1185">Reference proteome</keyword>
<name>A0A4U6U825_SETVI</name>
<gene>
    <name evidence="1" type="ORF">SEVIR_6G133500v2</name>
</gene>
<accession>A0A4U6U825</accession>
<reference evidence="1" key="1">
    <citation type="submission" date="2019-03" db="EMBL/GenBank/DDBJ databases">
        <title>WGS assembly of Setaria viridis.</title>
        <authorList>
            <person name="Huang P."/>
            <person name="Jenkins J."/>
            <person name="Grimwood J."/>
            <person name="Barry K."/>
            <person name="Healey A."/>
            <person name="Mamidi S."/>
            <person name="Sreedasyam A."/>
            <person name="Shu S."/>
            <person name="Feldman M."/>
            <person name="Wu J."/>
            <person name="Yu Y."/>
            <person name="Chen C."/>
            <person name="Johnson J."/>
            <person name="Rokhsar D."/>
            <person name="Baxter I."/>
            <person name="Schmutz J."/>
            <person name="Brutnell T."/>
            <person name="Kellogg E."/>
        </authorList>
    </citation>
    <scope>NUCLEOTIDE SEQUENCE [LARGE SCALE GENOMIC DNA]</scope>
</reference>
<protein>
    <submittedName>
        <fullName evidence="1">Uncharacterized protein</fullName>
    </submittedName>
</protein>